<evidence type="ECO:0000313" key="6">
    <source>
        <dbReference type="EMBL" id="KAG7095019.1"/>
    </source>
</evidence>
<dbReference type="GeneID" id="66074889"/>
<dbReference type="Pfam" id="PF00753">
    <property type="entry name" value="Lactamase_B"/>
    <property type="match status" value="1"/>
</dbReference>
<accession>A0A9P7S3X9</accession>
<evidence type="ECO:0000256" key="3">
    <source>
        <dbReference type="ARBA" id="ARBA00022801"/>
    </source>
</evidence>
<dbReference type="GO" id="GO:0016787">
    <property type="term" value="F:hydrolase activity"/>
    <property type="evidence" value="ECO:0007669"/>
    <property type="project" value="UniProtKB-KW"/>
</dbReference>
<dbReference type="Proteomes" id="UP001049176">
    <property type="component" value="Chromosome 3"/>
</dbReference>
<protein>
    <recommendedName>
        <fullName evidence="5">Metallo-beta-lactamase domain-containing protein</fullName>
    </recommendedName>
</protein>
<keyword evidence="7" id="KW-1185">Reference proteome</keyword>
<feature type="domain" description="Metallo-beta-lactamase" evidence="5">
    <location>
        <begin position="49"/>
        <end position="270"/>
    </location>
</feature>
<dbReference type="SMART" id="SM00849">
    <property type="entry name" value="Lactamase_B"/>
    <property type="match status" value="1"/>
</dbReference>
<name>A0A9P7S3X9_9AGAR</name>
<gene>
    <name evidence="6" type="ORF">E1B28_005813</name>
</gene>
<keyword evidence="2" id="KW-0479">Metal-binding</keyword>
<dbReference type="CDD" id="cd07730">
    <property type="entry name" value="metallo-hydrolase-like_MBL-fold"/>
    <property type="match status" value="1"/>
</dbReference>
<dbReference type="SUPFAM" id="SSF56281">
    <property type="entry name" value="Metallo-hydrolase/oxidoreductase"/>
    <property type="match status" value="1"/>
</dbReference>
<dbReference type="AlphaFoldDB" id="A0A9P7S3X9"/>
<dbReference type="InterPro" id="IPR001279">
    <property type="entry name" value="Metallo-B-lactamas"/>
</dbReference>
<dbReference type="OrthoDB" id="10250730at2759"/>
<evidence type="ECO:0000313" key="7">
    <source>
        <dbReference type="Proteomes" id="UP001049176"/>
    </source>
</evidence>
<keyword evidence="3" id="KW-0378">Hydrolase</keyword>
<evidence type="ECO:0000259" key="5">
    <source>
        <dbReference type="SMART" id="SM00849"/>
    </source>
</evidence>
<comment type="similarity">
    <text evidence="1">Belongs to the metallo-beta-lactamase superfamily.</text>
</comment>
<sequence length="301" mass="33798">MSYVELPSDVQGQSYIRCSALAAGFLWLPDREVFQDSLDLDTNIGSKVPSLCFLLQHEQHGKLLFDLGLRKHALGYPPAMEDDLKLFAAECESDICDLLSQGGTQPTEIRTIIYSHLHFDHTGDLSPFPSAHLILGEHSKQLLASAYPINPKSRLNSIPSTQTVSYIEFTDQDSQSLSFGASVLDFFNDGSLYLLDAPGHMLGHLNALVRVAPNSFVLLAGDACHNRACYNPGVRLVSTENHHDIHVARETVDRIKRFHALDNVVVILSHERERLHEMPMFPLMLNDWAVQETDRKRQRSK</sequence>
<dbReference type="Gene3D" id="3.60.15.10">
    <property type="entry name" value="Ribonuclease Z/Hydroxyacylglutathione hydrolase-like"/>
    <property type="match status" value="1"/>
</dbReference>
<comment type="caution">
    <text evidence="6">The sequence shown here is derived from an EMBL/GenBank/DDBJ whole genome shotgun (WGS) entry which is preliminary data.</text>
</comment>
<evidence type="ECO:0000256" key="1">
    <source>
        <dbReference type="ARBA" id="ARBA00007749"/>
    </source>
</evidence>
<keyword evidence="4" id="KW-0862">Zinc</keyword>
<dbReference type="PANTHER" id="PTHR42978:SF5">
    <property type="entry name" value="METALLO-BETA-LACTAMASE DOMAIN-CONTAINING PROTEIN"/>
    <property type="match status" value="1"/>
</dbReference>
<evidence type="ECO:0000256" key="4">
    <source>
        <dbReference type="ARBA" id="ARBA00022833"/>
    </source>
</evidence>
<dbReference type="KEGG" id="more:E1B28_005813"/>
<dbReference type="RefSeq" id="XP_043011489.1">
    <property type="nucleotide sequence ID" value="XM_043150402.1"/>
</dbReference>
<dbReference type="InterPro" id="IPR036866">
    <property type="entry name" value="RibonucZ/Hydroxyglut_hydro"/>
</dbReference>
<dbReference type="PANTHER" id="PTHR42978">
    <property type="entry name" value="QUORUM-QUENCHING LACTONASE YTNP-RELATED-RELATED"/>
    <property type="match status" value="1"/>
</dbReference>
<evidence type="ECO:0000256" key="2">
    <source>
        <dbReference type="ARBA" id="ARBA00022723"/>
    </source>
</evidence>
<organism evidence="6 7">
    <name type="scientific">Marasmius oreades</name>
    <name type="common">fairy-ring Marasmius</name>
    <dbReference type="NCBI Taxonomy" id="181124"/>
    <lineage>
        <taxon>Eukaryota</taxon>
        <taxon>Fungi</taxon>
        <taxon>Dikarya</taxon>
        <taxon>Basidiomycota</taxon>
        <taxon>Agaricomycotina</taxon>
        <taxon>Agaricomycetes</taxon>
        <taxon>Agaricomycetidae</taxon>
        <taxon>Agaricales</taxon>
        <taxon>Marasmiineae</taxon>
        <taxon>Marasmiaceae</taxon>
        <taxon>Marasmius</taxon>
    </lineage>
</organism>
<reference evidence="6" key="1">
    <citation type="journal article" date="2021" name="Genome Biol. Evol.">
        <title>The assembled and annotated genome of the fairy-ring fungus Marasmius oreades.</title>
        <authorList>
            <person name="Hiltunen M."/>
            <person name="Ament-Velasquez S.L."/>
            <person name="Johannesson H."/>
        </authorList>
    </citation>
    <scope>NUCLEOTIDE SEQUENCE</scope>
    <source>
        <strain evidence="6">03SP1</strain>
    </source>
</reference>
<dbReference type="InterPro" id="IPR051013">
    <property type="entry name" value="MBL_superfamily_lactonases"/>
</dbReference>
<dbReference type="GO" id="GO:0046872">
    <property type="term" value="F:metal ion binding"/>
    <property type="evidence" value="ECO:0007669"/>
    <property type="project" value="UniProtKB-KW"/>
</dbReference>
<proteinExistence type="inferred from homology"/>
<dbReference type="EMBL" id="CM032183">
    <property type="protein sequence ID" value="KAG7095019.1"/>
    <property type="molecule type" value="Genomic_DNA"/>
</dbReference>